<dbReference type="SUPFAM" id="SSF144232">
    <property type="entry name" value="HIT/MYND zinc finger-like"/>
    <property type="match status" value="1"/>
</dbReference>
<evidence type="ECO:0000256" key="2">
    <source>
        <dbReference type="ARBA" id="ARBA00022771"/>
    </source>
</evidence>
<evidence type="ECO:0000256" key="3">
    <source>
        <dbReference type="ARBA" id="ARBA00022833"/>
    </source>
</evidence>
<keyword evidence="1" id="KW-0479">Metal-binding</keyword>
<keyword evidence="3" id="KW-0862">Zinc</keyword>
<dbReference type="InterPro" id="IPR002893">
    <property type="entry name" value="Znf_MYND"/>
</dbReference>
<dbReference type="HOGENOM" id="CLU_094262_2_0_1"/>
<organism evidence="6 7">
    <name type="scientific">Botryobasidium botryosum (strain FD-172 SS1)</name>
    <dbReference type="NCBI Taxonomy" id="930990"/>
    <lineage>
        <taxon>Eukaryota</taxon>
        <taxon>Fungi</taxon>
        <taxon>Dikarya</taxon>
        <taxon>Basidiomycota</taxon>
        <taxon>Agaricomycotina</taxon>
        <taxon>Agaricomycetes</taxon>
        <taxon>Cantharellales</taxon>
        <taxon>Botryobasidiaceae</taxon>
        <taxon>Botryobasidium</taxon>
    </lineage>
</organism>
<dbReference type="Gene3D" id="6.10.140.2220">
    <property type="match status" value="1"/>
</dbReference>
<protein>
    <recommendedName>
        <fullName evidence="5">MYND-type domain-containing protein</fullName>
    </recommendedName>
</protein>
<dbReference type="EMBL" id="KL198106">
    <property type="protein sequence ID" value="KDQ07506.1"/>
    <property type="molecule type" value="Genomic_DNA"/>
</dbReference>
<dbReference type="InParanoid" id="A0A067M7F1"/>
<proteinExistence type="predicted"/>
<sequence length="258" mass="29228">MSQQVQIKPVFFRHSDDELTPKFVTEYSESEIVEIRRKEHIQCHYCSKSRASGVVLKKCGGCLIGMYCDSDCQKKAWPAHKSACKQNQHAAKTTGAFEVQSLVSYTRKNRPIFSDYGEVALNLMSDPTRCLRYVLLIFLERPEFKAGSEPHPKQSQFRARDACAVSLDETIFGKLATSMREQLALTNGERRGAGDIGSYFVILWHAHPDLESDPPESRGRANLHTVPIGFSETSLKVARVNAWVPWRDILVQRLNARL</sequence>
<reference evidence="7" key="1">
    <citation type="journal article" date="2014" name="Proc. Natl. Acad. Sci. U.S.A.">
        <title>Extensive sampling of basidiomycete genomes demonstrates inadequacy of the white-rot/brown-rot paradigm for wood decay fungi.</title>
        <authorList>
            <person name="Riley R."/>
            <person name="Salamov A.A."/>
            <person name="Brown D.W."/>
            <person name="Nagy L.G."/>
            <person name="Floudas D."/>
            <person name="Held B.W."/>
            <person name="Levasseur A."/>
            <person name="Lombard V."/>
            <person name="Morin E."/>
            <person name="Otillar R."/>
            <person name="Lindquist E.A."/>
            <person name="Sun H."/>
            <person name="LaButti K.M."/>
            <person name="Schmutz J."/>
            <person name="Jabbour D."/>
            <person name="Luo H."/>
            <person name="Baker S.E."/>
            <person name="Pisabarro A.G."/>
            <person name="Walton J.D."/>
            <person name="Blanchette R.A."/>
            <person name="Henrissat B."/>
            <person name="Martin F."/>
            <person name="Cullen D."/>
            <person name="Hibbett D.S."/>
            <person name="Grigoriev I.V."/>
        </authorList>
    </citation>
    <scope>NUCLEOTIDE SEQUENCE [LARGE SCALE GENOMIC DNA]</scope>
    <source>
        <strain evidence="7">FD-172 SS1</strain>
    </source>
</reference>
<dbReference type="PROSITE" id="PS50865">
    <property type="entry name" value="ZF_MYND_2"/>
    <property type="match status" value="1"/>
</dbReference>
<name>A0A067M7F1_BOTB1</name>
<accession>A0A067M7F1</accession>
<evidence type="ECO:0000256" key="4">
    <source>
        <dbReference type="PROSITE-ProRule" id="PRU00134"/>
    </source>
</evidence>
<gene>
    <name evidence="6" type="ORF">BOTBODRAFT_38808</name>
</gene>
<feature type="domain" description="MYND-type" evidence="5">
    <location>
        <begin position="43"/>
        <end position="84"/>
    </location>
</feature>
<dbReference type="Pfam" id="PF01753">
    <property type="entry name" value="zf-MYND"/>
    <property type="match status" value="1"/>
</dbReference>
<keyword evidence="7" id="KW-1185">Reference proteome</keyword>
<keyword evidence="2 4" id="KW-0863">Zinc-finger</keyword>
<dbReference type="AlphaFoldDB" id="A0A067M7F1"/>
<dbReference type="Proteomes" id="UP000027195">
    <property type="component" value="Unassembled WGS sequence"/>
</dbReference>
<dbReference type="OrthoDB" id="341421at2759"/>
<evidence type="ECO:0000259" key="5">
    <source>
        <dbReference type="PROSITE" id="PS50865"/>
    </source>
</evidence>
<evidence type="ECO:0000256" key="1">
    <source>
        <dbReference type="ARBA" id="ARBA00022723"/>
    </source>
</evidence>
<evidence type="ECO:0000313" key="7">
    <source>
        <dbReference type="Proteomes" id="UP000027195"/>
    </source>
</evidence>
<dbReference type="GO" id="GO:0008270">
    <property type="term" value="F:zinc ion binding"/>
    <property type="evidence" value="ECO:0007669"/>
    <property type="project" value="UniProtKB-KW"/>
</dbReference>
<evidence type="ECO:0000313" key="6">
    <source>
        <dbReference type="EMBL" id="KDQ07506.1"/>
    </source>
</evidence>